<keyword evidence="2" id="KW-0732">Signal</keyword>
<protein>
    <submittedName>
        <fullName evidence="4">SpoIID/LytB domain protein</fullName>
    </submittedName>
</protein>
<accession>A0A7W9GRH6</accession>
<comment type="caution">
    <text evidence="4">The sequence shown here is derived from an EMBL/GenBank/DDBJ whole genome shotgun (WGS) entry which is preliminary data.</text>
</comment>
<name>A0A7W9GRH6_9ACTN</name>
<dbReference type="AlphaFoldDB" id="A0A7W9GRH6"/>
<dbReference type="PANTHER" id="PTHR30032">
    <property type="entry name" value="N-ACETYLMURAMOYL-L-ALANINE AMIDASE-RELATED"/>
    <property type="match status" value="1"/>
</dbReference>
<organism evidence="4 5">
    <name type="scientific">Jiangella mangrovi</name>
    <dbReference type="NCBI Taxonomy" id="1524084"/>
    <lineage>
        <taxon>Bacteria</taxon>
        <taxon>Bacillati</taxon>
        <taxon>Actinomycetota</taxon>
        <taxon>Actinomycetes</taxon>
        <taxon>Jiangellales</taxon>
        <taxon>Jiangellaceae</taxon>
        <taxon>Jiangella</taxon>
    </lineage>
</organism>
<proteinExistence type="predicted"/>
<dbReference type="Proteomes" id="UP000542813">
    <property type="component" value="Unassembled WGS sequence"/>
</dbReference>
<evidence type="ECO:0000256" key="1">
    <source>
        <dbReference type="SAM" id="MobiDB-lite"/>
    </source>
</evidence>
<dbReference type="GO" id="GO:0030288">
    <property type="term" value="C:outer membrane-bounded periplasmic space"/>
    <property type="evidence" value="ECO:0007669"/>
    <property type="project" value="TreeGrafter"/>
</dbReference>
<dbReference type="InterPro" id="IPR051922">
    <property type="entry name" value="Bact_Sporulation_Assoc"/>
</dbReference>
<dbReference type="PANTHER" id="PTHR30032:SF4">
    <property type="entry name" value="AMIDASE ENHANCER"/>
    <property type="match status" value="1"/>
</dbReference>
<feature type="compositionally biased region" description="Low complexity" evidence="1">
    <location>
        <begin position="20"/>
        <end position="42"/>
    </location>
</feature>
<sequence length="428" mass="44863">MRPIAVLAAAVALLTGVPTSSAAPAATPSPSSAPSSPSSPSSQVERMVAPASGNLALEGLGFGHGRGMSQWGAYGAATSGLSHAQILAHYYPGTTLSSRGEPLLRVHIRADSDDTTEVVHEDGLRVTVPSGSAALPGDIGGYPVDHWRVIRQAGTLAVQGRIAGGWQNVRIGGNLVHDGPATLYTADGRIRLVLGGTHREYRGALRVVGVGPAPGLATVVITTMQSYLRSVVPQEMPASWPQAAVRAQAVAARTYVSFERRANAGRWYDTCDTTACQVFDGVADFTPSGGVVAAYEHPSGNEAVDATAGQLLMYDGRPAFTQFGSANGGWTAAGSMPYLRAFADPYDGVVDSQAHHWSALVPLDRLERAYPSIGSLRTIEVTRRDGNGAWGGRVRRVVIGGSAGAVTVSGEEFRSVTGIRSTWWRLRP</sequence>
<dbReference type="Pfam" id="PF08486">
    <property type="entry name" value="SpoIID"/>
    <property type="match status" value="1"/>
</dbReference>
<dbReference type="GO" id="GO:0030435">
    <property type="term" value="P:sporulation resulting in formation of a cellular spore"/>
    <property type="evidence" value="ECO:0007669"/>
    <property type="project" value="InterPro"/>
</dbReference>
<feature type="domain" description="Sporulation stage II protein D amidase enhancer LytB N-terminal" evidence="3">
    <location>
        <begin position="217"/>
        <end position="314"/>
    </location>
</feature>
<dbReference type="InterPro" id="IPR013486">
    <property type="entry name" value="SpoIID/LytB"/>
</dbReference>
<evidence type="ECO:0000313" key="4">
    <source>
        <dbReference type="EMBL" id="MBB5788416.1"/>
    </source>
</evidence>
<dbReference type="RefSeq" id="WP_184823080.1">
    <property type="nucleotide sequence ID" value="NZ_JACHMM010000001.1"/>
</dbReference>
<evidence type="ECO:0000256" key="2">
    <source>
        <dbReference type="SAM" id="SignalP"/>
    </source>
</evidence>
<feature type="region of interest" description="Disordered" evidence="1">
    <location>
        <begin position="20"/>
        <end position="46"/>
    </location>
</feature>
<dbReference type="NCBIfam" id="TIGR02669">
    <property type="entry name" value="SpoIID_LytB"/>
    <property type="match status" value="1"/>
</dbReference>
<dbReference type="EMBL" id="JACHMM010000001">
    <property type="protein sequence ID" value="MBB5788416.1"/>
    <property type="molecule type" value="Genomic_DNA"/>
</dbReference>
<feature type="chain" id="PRO_5030624344" evidence="2">
    <location>
        <begin position="23"/>
        <end position="428"/>
    </location>
</feature>
<feature type="signal peptide" evidence="2">
    <location>
        <begin position="1"/>
        <end position="22"/>
    </location>
</feature>
<gene>
    <name evidence="4" type="ORF">HD601_002991</name>
</gene>
<evidence type="ECO:0000259" key="3">
    <source>
        <dbReference type="Pfam" id="PF08486"/>
    </source>
</evidence>
<keyword evidence="5" id="KW-1185">Reference proteome</keyword>
<evidence type="ECO:0000313" key="5">
    <source>
        <dbReference type="Proteomes" id="UP000542813"/>
    </source>
</evidence>
<dbReference type="InterPro" id="IPR013693">
    <property type="entry name" value="SpoIID/LytB_N"/>
</dbReference>
<reference evidence="4 5" key="1">
    <citation type="submission" date="2020-08" db="EMBL/GenBank/DDBJ databases">
        <title>Sequencing the genomes of 1000 actinobacteria strains.</title>
        <authorList>
            <person name="Klenk H.-P."/>
        </authorList>
    </citation>
    <scope>NUCLEOTIDE SEQUENCE [LARGE SCALE GENOMIC DNA]</scope>
    <source>
        <strain evidence="4 5">DSM 102122</strain>
    </source>
</reference>